<dbReference type="InterPro" id="IPR001878">
    <property type="entry name" value="Znf_CCHC"/>
</dbReference>
<dbReference type="SUPFAM" id="SSF57756">
    <property type="entry name" value="Retrovirus zinc finger-like domains"/>
    <property type="match status" value="1"/>
</dbReference>
<keyword evidence="3 11" id="KW-0507">mRNA processing</keyword>
<evidence type="ECO:0000256" key="2">
    <source>
        <dbReference type="ARBA" id="ARBA00008907"/>
    </source>
</evidence>
<feature type="domain" description="C3H1-type" evidence="12">
    <location>
        <begin position="119"/>
        <end position="146"/>
    </location>
</feature>
<evidence type="ECO:0000256" key="9">
    <source>
        <dbReference type="ARBA" id="ARBA00023242"/>
    </source>
</evidence>
<feature type="zinc finger region" description="C3H1-type" evidence="10">
    <location>
        <begin position="36"/>
        <end position="61"/>
    </location>
</feature>
<evidence type="ECO:0000259" key="13">
    <source>
        <dbReference type="PROSITE" id="PS50158"/>
    </source>
</evidence>
<feature type="zinc finger region" description="C3H1-type" evidence="10">
    <location>
        <begin position="119"/>
        <end position="146"/>
    </location>
</feature>
<dbReference type="SMART" id="SM00343">
    <property type="entry name" value="ZnF_C2HC"/>
    <property type="match status" value="1"/>
</dbReference>
<dbReference type="PROSITE" id="PS50103">
    <property type="entry name" value="ZF_C3H1"/>
    <property type="match status" value="5"/>
</dbReference>
<dbReference type="GO" id="GO:0008270">
    <property type="term" value="F:zinc ion binding"/>
    <property type="evidence" value="ECO:0007669"/>
    <property type="project" value="UniProtKB-KW"/>
</dbReference>
<keyword evidence="9 11" id="KW-0539">Nucleus</keyword>
<dbReference type="AlphaFoldDB" id="A0AAD5UFP4"/>
<keyword evidence="15" id="KW-1185">Reference proteome</keyword>
<evidence type="ECO:0000256" key="8">
    <source>
        <dbReference type="ARBA" id="ARBA00022884"/>
    </source>
</evidence>
<dbReference type="GO" id="GO:0031124">
    <property type="term" value="P:mRNA 3'-end processing"/>
    <property type="evidence" value="ECO:0007669"/>
    <property type="project" value="UniProtKB-UniRule"/>
</dbReference>
<feature type="zinc finger region" description="C3H1-type" evidence="10">
    <location>
        <begin position="63"/>
        <end position="90"/>
    </location>
</feature>
<feature type="domain" description="C3H1-type" evidence="12">
    <location>
        <begin position="36"/>
        <end position="61"/>
    </location>
</feature>
<evidence type="ECO:0000256" key="5">
    <source>
        <dbReference type="ARBA" id="ARBA00022737"/>
    </source>
</evidence>
<dbReference type="Proteomes" id="UP001210925">
    <property type="component" value="Unassembled WGS sequence"/>
</dbReference>
<name>A0AAD5UFP4_9FUNG</name>
<dbReference type="Gene3D" id="4.10.1000.10">
    <property type="entry name" value="Zinc finger, CCCH-type"/>
    <property type="match status" value="3"/>
</dbReference>
<feature type="domain" description="C3H1-type" evidence="12">
    <location>
        <begin position="148"/>
        <end position="170"/>
    </location>
</feature>
<dbReference type="GO" id="GO:0003723">
    <property type="term" value="F:RNA binding"/>
    <property type="evidence" value="ECO:0007669"/>
    <property type="project" value="UniProtKB-UniRule"/>
</dbReference>
<comment type="function">
    <text evidence="11">Component of the cleavage factor I (CF I) involved in pre-mRNA 3'-end processing.</text>
</comment>
<keyword evidence="6 10" id="KW-0863">Zinc-finger</keyword>
<dbReference type="Pfam" id="PF00098">
    <property type="entry name" value="zf-CCHC"/>
    <property type="match status" value="1"/>
</dbReference>
<dbReference type="Pfam" id="PF00642">
    <property type="entry name" value="zf-CCCH"/>
    <property type="match status" value="3"/>
</dbReference>
<keyword evidence="7 10" id="KW-0862">Zinc</keyword>
<protein>
    <recommendedName>
        <fullName evidence="11">mRNA 3'-end-processing protein</fullName>
    </recommendedName>
</protein>
<dbReference type="SMART" id="SM00356">
    <property type="entry name" value="ZnF_C3H1"/>
    <property type="match status" value="5"/>
</dbReference>
<sequence length="237" mass="27502">MTTAKFNLDYVINPPEVKFRFEDFLTDHLSIILTKPEKQEVCQYYLKNICRMGSKCAYKHPSKTKLVVCKHWLRGLCKKGEDCEFLHEYNLKKMPECWFFAKLGECTNPECLYLHIDPDSRQKECAWYARGFCKHGADCRHKHTRAAACPNYLVGFCPKGDNCTFGHPKYELPVLNSLADIAAQQQLQQIQPQPQQRKAMKNNDRSGFRQISEVTCFKCGEKGHYANHCPNKPNPFQ</sequence>
<dbReference type="InterPro" id="IPR045348">
    <property type="entry name" value="CPSF4/Yth1"/>
</dbReference>
<dbReference type="Pfam" id="PF14608">
    <property type="entry name" value="zf-CCCH_2"/>
    <property type="match status" value="1"/>
</dbReference>
<comment type="subcellular location">
    <subcellularLocation>
        <location evidence="1 11">Nucleus</location>
    </subcellularLocation>
</comment>
<dbReference type="SUPFAM" id="SSF90229">
    <property type="entry name" value="CCCH zinc finger"/>
    <property type="match status" value="3"/>
</dbReference>
<accession>A0AAD5UFP4</accession>
<feature type="domain" description="CCHC-type" evidence="13">
    <location>
        <begin position="216"/>
        <end position="231"/>
    </location>
</feature>
<gene>
    <name evidence="14" type="ORF">HK103_005030</name>
</gene>
<keyword evidence="5 11" id="KW-0677">Repeat</keyword>
<dbReference type="EMBL" id="JADGKB010000044">
    <property type="protein sequence ID" value="KAJ3256912.1"/>
    <property type="molecule type" value="Genomic_DNA"/>
</dbReference>
<evidence type="ECO:0000313" key="14">
    <source>
        <dbReference type="EMBL" id="KAJ3256912.1"/>
    </source>
</evidence>
<dbReference type="Gene3D" id="4.10.60.10">
    <property type="entry name" value="Zinc finger, CCHC-type"/>
    <property type="match status" value="1"/>
</dbReference>
<evidence type="ECO:0000256" key="4">
    <source>
        <dbReference type="ARBA" id="ARBA00022723"/>
    </source>
</evidence>
<dbReference type="InterPro" id="IPR036875">
    <property type="entry name" value="Znf_CCHC_sf"/>
</dbReference>
<evidence type="ECO:0000256" key="3">
    <source>
        <dbReference type="ARBA" id="ARBA00022664"/>
    </source>
</evidence>
<dbReference type="FunFam" id="4.10.1000.10:FF:000012">
    <property type="entry name" value="cleavage and polyadenylation specificity factor subunit 4"/>
    <property type="match status" value="1"/>
</dbReference>
<evidence type="ECO:0000313" key="15">
    <source>
        <dbReference type="Proteomes" id="UP001210925"/>
    </source>
</evidence>
<feature type="zinc finger region" description="C3H1-type" evidence="10">
    <location>
        <begin position="148"/>
        <end position="170"/>
    </location>
</feature>
<keyword evidence="8 11" id="KW-0694">RNA-binding</keyword>
<dbReference type="PANTHER" id="PTHR23102:SF24">
    <property type="entry name" value="CLEAVAGE AND POLYADENYLATION SPECIFICITY FACTOR SUBUNIT 4"/>
    <property type="match status" value="1"/>
</dbReference>
<dbReference type="InterPro" id="IPR036855">
    <property type="entry name" value="Znf_CCCH_sf"/>
</dbReference>
<feature type="zinc finger region" description="C3H1-type" evidence="10">
    <location>
        <begin position="91"/>
        <end position="118"/>
    </location>
</feature>
<comment type="caution">
    <text evidence="14">The sequence shown here is derived from an EMBL/GenBank/DDBJ whole genome shotgun (WGS) entry which is preliminary data.</text>
</comment>
<dbReference type="PANTHER" id="PTHR23102">
    <property type="entry name" value="CLEAVAGE AND POLYADENYLATION SPECIFICITY FACTOR SUBUNIT 4-RELATED"/>
    <property type="match status" value="1"/>
</dbReference>
<evidence type="ECO:0000256" key="7">
    <source>
        <dbReference type="ARBA" id="ARBA00022833"/>
    </source>
</evidence>
<evidence type="ECO:0000256" key="11">
    <source>
        <dbReference type="RuleBase" id="RU369008"/>
    </source>
</evidence>
<reference evidence="14" key="1">
    <citation type="submission" date="2020-05" db="EMBL/GenBank/DDBJ databases">
        <title>Phylogenomic resolution of chytrid fungi.</title>
        <authorList>
            <person name="Stajich J.E."/>
            <person name="Amses K."/>
            <person name="Simmons R."/>
            <person name="Seto K."/>
            <person name="Myers J."/>
            <person name="Bonds A."/>
            <person name="Quandt C.A."/>
            <person name="Barry K."/>
            <person name="Liu P."/>
            <person name="Grigoriev I."/>
            <person name="Longcore J.E."/>
            <person name="James T.Y."/>
        </authorList>
    </citation>
    <scope>NUCLEOTIDE SEQUENCE</scope>
    <source>
        <strain evidence="14">PLAUS21</strain>
    </source>
</reference>
<evidence type="ECO:0000256" key="6">
    <source>
        <dbReference type="ARBA" id="ARBA00022771"/>
    </source>
</evidence>
<evidence type="ECO:0000256" key="10">
    <source>
        <dbReference type="PROSITE-ProRule" id="PRU00723"/>
    </source>
</evidence>
<organism evidence="14 15">
    <name type="scientific">Boothiomyces macroporosus</name>
    <dbReference type="NCBI Taxonomy" id="261099"/>
    <lineage>
        <taxon>Eukaryota</taxon>
        <taxon>Fungi</taxon>
        <taxon>Fungi incertae sedis</taxon>
        <taxon>Chytridiomycota</taxon>
        <taxon>Chytridiomycota incertae sedis</taxon>
        <taxon>Chytridiomycetes</taxon>
        <taxon>Rhizophydiales</taxon>
        <taxon>Terramycetaceae</taxon>
        <taxon>Boothiomyces</taxon>
    </lineage>
</organism>
<dbReference type="InterPro" id="IPR000571">
    <property type="entry name" value="Znf_CCCH"/>
</dbReference>
<evidence type="ECO:0000256" key="1">
    <source>
        <dbReference type="ARBA" id="ARBA00004123"/>
    </source>
</evidence>
<evidence type="ECO:0000259" key="12">
    <source>
        <dbReference type="PROSITE" id="PS50103"/>
    </source>
</evidence>
<feature type="domain" description="C3H1-type" evidence="12">
    <location>
        <begin position="63"/>
        <end position="90"/>
    </location>
</feature>
<keyword evidence="4 10" id="KW-0479">Metal-binding</keyword>
<feature type="domain" description="C3H1-type" evidence="12">
    <location>
        <begin position="91"/>
        <end position="118"/>
    </location>
</feature>
<dbReference type="PROSITE" id="PS50158">
    <property type="entry name" value="ZF_CCHC"/>
    <property type="match status" value="1"/>
</dbReference>
<proteinExistence type="inferred from homology"/>
<comment type="similarity">
    <text evidence="2 11">Belongs to the CPSF4/YTH1 family.</text>
</comment>
<dbReference type="GO" id="GO:0005634">
    <property type="term" value="C:nucleus"/>
    <property type="evidence" value="ECO:0007669"/>
    <property type="project" value="UniProtKB-SubCell"/>
</dbReference>